<name>A0A4R9BFT3_9MICO</name>
<sequence length="366" mass="37523">MGTDRVGSGRGVQSAEPAGGGAGEGDPRAGAPVLSTVTDDLVGAVLGLEISVALYLDGRAHVLGLPDSFFTPWHGLVYGGLLLLGGWIAVVSRRAAVRHRLGVVARIPAGYGFAAAGAVLFAIGGAGDLAWHQIFGIEADLDALLSPSHLWLFVAGSLLMSGPILAARRRAGPASFGVKLTVTLAVTSITAIWAFAVSFTSGFLTDPESFTVGGAAQVPEGSFTVVGLSGYLVSSFVLVVPVVYLIRARLAFFGTVTVLVTSLALLASLLEDFHDPRVVLAALAAAAVTDAALVTLDRRGSRARARELVAAALIPLLVWPGQLLVKNLGQGVAWSVELVNGVVILSALLVFAAVLALGPGPSRQAR</sequence>
<evidence type="ECO:0000313" key="4">
    <source>
        <dbReference type="Proteomes" id="UP000298313"/>
    </source>
</evidence>
<feature type="transmembrane region" description="Helical" evidence="2">
    <location>
        <begin position="73"/>
        <end position="91"/>
    </location>
</feature>
<keyword evidence="4" id="KW-1185">Reference proteome</keyword>
<protein>
    <submittedName>
        <fullName evidence="3">Uncharacterized protein</fullName>
    </submittedName>
</protein>
<keyword evidence="2" id="KW-0812">Transmembrane</keyword>
<reference evidence="3 4" key="1">
    <citation type="submission" date="2019-03" db="EMBL/GenBank/DDBJ databases">
        <title>Genomics of glacier-inhabiting Cryobacterium strains.</title>
        <authorList>
            <person name="Liu Q."/>
            <person name="Xin Y.-H."/>
        </authorList>
    </citation>
    <scope>NUCLEOTIDE SEQUENCE [LARGE SCALE GENOMIC DNA]</scope>
    <source>
        <strain evidence="3 4">Hh4</strain>
    </source>
</reference>
<evidence type="ECO:0000313" key="3">
    <source>
        <dbReference type="EMBL" id="TFD83353.1"/>
    </source>
</evidence>
<feature type="transmembrane region" description="Helical" evidence="2">
    <location>
        <begin position="250"/>
        <end position="270"/>
    </location>
</feature>
<gene>
    <name evidence="3" type="ORF">E3T48_00360</name>
</gene>
<accession>A0A4R9BFT3</accession>
<evidence type="ECO:0000256" key="2">
    <source>
        <dbReference type="SAM" id="Phobius"/>
    </source>
</evidence>
<feature type="transmembrane region" description="Helical" evidence="2">
    <location>
        <begin position="223"/>
        <end position="243"/>
    </location>
</feature>
<organism evidence="3 4">
    <name type="scientific">Cryobacterium fucosi</name>
    <dbReference type="NCBI Taxonomy" id="1259157"/>
    <lineage>
        <taxon>Bacteria</taxon>
        <taxon>Bacillati</taxon>
        <taxon>Actinomycetota</taxon>
        <taxon>Actinomycetes</taxon>
        <taxon>Micrococcales</taxon>
        <taxon>Microbacteriaceae</taxon>
        <taxon>Cryobacterium</taxon>
    </lineage>
</organism>
<evidence type="ECO:0000256" key="1">
    <source>
        <dbReference type="SAM" id="MobiDB-lite"/>
    </source>
</evidence>
<dbReference type="EMBL" id="SOHH01000009">
    <property type="protein sequence ID" value="TFD83353.1"/>
    <property type="molecule type" value="Genomic_DNA"/>
</dbReference>
<dbReference type="Proteomes" id="UP000298313">
    <property type="component" value="Unassembled WGS sequence"/>
</dbReference>
<feature type="transmembrane region" description="Helical" evidence="2">
    <location>
        <begin position="103"/>
        <end position="123"/>
    </location>
</feature>
<feature type="transmembrane region" description="Helical" evidence="2">
    <location>
        <begin position="276"/>
        <end position="296"/>
    </location>
</feature>
<keyword evidence="2" id="KW-0472">Membrane</keyword>
<keyword evidence="2" id="KW-1133">Transmembrane helix</keyword>
<feature type="transmembrane region" description="Helical" evidence="2">
    <location>
        <begin position="150"/>
        <end position="168"/>
    </location>
</feature>
<feature type="transmembrane region" description="Helical" evidence="2">
    <location>
        <begin position="180"/>
        <end position="203"/>
    </location>
</feature>
<dbReference type="AlphaFoldDB" id="A0A4R9BFT3"/>
<comment type="caution">
    <text evidence="3">The sequence shown here is derived from an EMBL/GenBank/DDBJ whole genome shotgun (WGS) entry which is preliminary data.</text>
</comment>
<feature type="region of interest" description="Disordered" evidence="1">
    <location>
        <begin position="1"/>
        <end position="29"/>
    </location>
</feature>
<proteinExistence type="predicted"/>
<dbReference type="RefSeq" id="WP_134521914.1">
    <property type="nucleotide sequence ID" value="NZ_SOHH01000009.1"/>
</dbReference>
<feature type="transmembrane region" description="Helical" evidence="2">
    <location>
        <begin position="308"/>
        <end position="325"/>
    </location>
</feature>
<feature type="transmembrane region" description="Helical" evidence="2">
    <location>
        <begin position="331"/>
        <end position="357"/>
    </location>
</feature>
<dbReference type="OrthoDB" id="5241899at2"/>